<proteinExistence type="predicted"/>
<name>A0ABQ8Q3H6_9AGAR</name>
<sequence length="218" mass="24513">MPLSLPLRLLRAAFLFSSLLLSMAAPLMKMTDHHELERRDSITNLQVSIKRTRNGQMLAQTDPIQPDEVWTPYIGQSNSFITLPEVLNGLHVLKGKLNRLQHYTPPPNLEIGRVSFDALDVKHRIFMELASNDLVAATSFDYVIKVVNHLLDETRKNIGVRFAYNENLSKVDPETGRKSGLYWDMMAAMGHEGSLVAVGNGVCAKRKIQVVFELDSDV</sequence>
<keyword evidence="3" id="KW-1185">Reference proteome</keyword>
<accession>A0ABQ8Q3H6</accession>
<feature type="chain" id="PRO_5046890774" evidence="1">
    <location>
        <begin position="25"/>
        <end position="218"/>
    </location>
</feature>
<protein>
    <submittedName>
        <fullName evidence="2">Uncharacterized protein</fullName>
    </submittedName>
</protein>
<feature type="signal peptide" evidence="1">
    <location>
        <begin position="1"/>
        <end position="24"/>
    </location>
</feature>
<organism evidence="2 3">
    <name type="scientific">Lentinula boryana</name>
    <dbReference type="NCBI Taxonomy" id="40481"/>
    <lineage>
        <taxon>Eukaryota</taxon>
        <taxon>Fungi</taxon>
        <taxon>Dikarya</taxon>
        <taxon>Basidiomycota</taxon>
        <taxon>Agaricomycotina</taxon>
        <taxon>Agaricomycetes</taxon>
        <taxon>Agaricomycetidae</taxon>
        <taxon>Agaricales</taxon>
        <taxon>Marasmiineae</taxon>
        <taxon>Omphalotaceae</taxon>
        <taxon>Lentinula</taxon>
    </lineage>
</organism>
<evidence type="ECO:0000313" key="2">
    <source>
        <dbReference type="EMBL" id="KAJ3993142.1"/>
    </source>
</evidence>
<gene>
    <name evidence="2" type="ORF">F5050DRAFT_1783830</name>
</gene>
<evidence type="ECO:0000256" key="1">
    <source>
        <dbReference type="SAM" id="SignalP"/>
    </source>
</evidence>
<comment type="caution">
    <text evidence="2">The sequence shown here is derived from an EMBL/GenBank/DDBJ whole genome shotgun (WGS) entry which is preliminary data.</text>
</comment>
<keyword evidence="1" id="KW-0732">Signal</keyword>
<evidence type="ECO:0000313" key="3">
    <source>
        <dbReference type="Proteomes" id="UP001163828"/>
    </source>
</evidence>
<reference evidence="2" key="1">
    <citation type="submission" date="2022-08" db="EMBL/GenBank/DDBJ databases">
        <authorList>
            <consortium name="DOE Joint Genome Institute"/>
            <person name="Min B."/>
            <person name="Riley R."/>
            <person name="Sierra-Patev S."/>
            <person name="Naranjo-Ortiz M."/>
            <person name="Looney B."/>
            <person name="Konkel Z."/>
            <person name="Slot J.C."/>
            <person name="Sakamoto Y."/>
            <person name="Steenwyk J.L."/>
            <person name="Rokas A."/>
            <person name="Carro J."/>
            <person name="Camarero S."/>
            <person name="Ferreira P."/>
            <person name="Molpeceres G."/>
            <person name="Ruiz-Duenas F.J."/>
            <person name="Serrano A."/>
            <person name="Henrissat B."/>
            <person name="Drula E."/>
            <person name="Hughes K.W."/>
            <person name="Mata J.L."/>
            <person name="Ishikawa N.K."/>
            <person name="Vargas-Isla R."/>
            <person name="Ushijima S."/>
            <person name="Smith C.A."/>
            <person name="Ahrendt S."/>
            <person name="Andreopoulos W."/>
            <person name="He G."/>
            <person name="Labutti K."/>
            <person name="Lipzen A."/>
            <person name="Ng V."/>
            <person name="Sandor L."/>
            <person name="Barry K."/>
            <person name="Martinez A.T."/>
            <person name="Xiao Y."/>
            <person name="Gibbons J.G."/>
            <person name="Terashima K."/>
            <person name="Hibbett D.S."/>
            <person name="Grigoriev I.V."/>
        </authorList>
    </citation>
    <scope>NUCLEOTIDE SEQUENCE</scope>
    <source>
        <strain evidence="2">TFB10827</strain>
    </source>
</reference>
<dbReference type="Proteomes" id="UP001163828">
    <property type="component" value="Unassembled WGS sequence"/>
</dbReference>
<dbReference type="EMBL" id="MU790788">
    <property type="protein sequence ID" value="KAJ3993142.1"/>
    <property type="molecule type" value="Genomic_DNA"/>
</dbReference>